<feature type="domain" description="YhaN AAA" evidence="3">
    <location>
        <begin position="1"/>
        <end position="205"/>
    </location>
</feature>
<feature type="coiled-coil region" evidence="1">
    <location>
        <begin position="627"/>
        <end position="657"/>
    </location>
</feature>
<dbReference type="EMBL" id="PISE01000003">
    <property type="protein sequence ID" value="PKG25442.1"/>
    <property type="molecule type" value="Genomic_DNA"/>
</dbReference>
<reference evidence="4 5" key="1">
    <citation type="journal article" date="2003" name="Int. J. Syst. Evol. Microbiol.">
        <title>Bacillus nealsonii sp. nov., isolated from a spacecraft-assembly facility, whose spores are gamma-radiation resistant.</title>
        <authorList>
            <person name="Venkateswaran K."/>
            <person name="Kempf M."/>
            <person name="Chen F."/>
            <person name="Satomi M."/>
            <person name="Nicholson W."/>
            <person name="Kern R."/>
        </authorList>
    </citation>
    <scope>NUCLEOTIDE SEQUENCE [LARGE SCALE GENOMIC DNA]</scope>
    <source>
        <strain evidence="4 5">FO-92</strain>
    </source>
</reference>
<name>A0A2N0Z7F4_9BACI</name>
<feature type="coiled-coil region" evidence="1">
    <location>
        <begin position="684"/>
        <end position="739"/>
    </location>
</feature>
<dbReference type="InterPro" id="IPR038734">
    <property type="entry name" value="YhaN_AAA"/>
</dbReference>
<dbReference type="Pfam" id="PF13514">
    <property type="entry name" value="AAA_27"/>
    <property type="match status" value="1"/>
</dbReference>
<comment type="caution">
    <text evidence="4">The sequence shown here is derived from an EMBL/GenBank/DDBJ whole genome shotgun (WGS) entry which is preliminary data.</text>
</comment>
<proteinExistence type="predicted"/>
<feature type="coiled-coil region" evidence="1">
    <location>
        <begin position="335"/>
        <end position="468"/>
    </location>
</feature>
<accession>A0A2N0Z7F4</accession>
<evidence type="ECO:0000313" key="5">
    <source>
        <dbReference type="Proteomes" id="UP000233375"/>
    </source>
</evidence>
<dbReference type="AlphaFoldDB" id="A0A2N0Z7F4"/>
<dbReference type="OrthoDB" id="9764467at2"/>
<dbReference type="Gene3D" id="3.40.50.300">
    <property type="entry name" value="P-loop containing nucleotide triphosphate hydrolases"/>
    <property type="match status" value="2"/>
</dbReference>
<feature type="transmembrane region" description="Helical" evidence="2">
    <location>
        <begin position="470"/>
        <end position="488"/>
    </location>
</feature>
<evidence type="ECO:0000256" key="1">
    <source>
        <dbReference type="SAM" id="Coils"/>
    </source>
</evidence>
<protein>
    <recommendedName>
        <fullName evidence="3">YhaN AAA domain-containing protein</fullName>
    </recommendedName>
</protein>
<feature type="coiled-coil region" evidence="1">
    <location>
        <begin position="180"/>
        <end position="241"/>
    </location>
</feature>
<keyword evidence="2" id="KW-1133">Transmembrane helix</keyword>
<keyword evidence="2" id="KW-0472">Membrane</keyword>
<evidence type="ECO:0000256" key="2">
    <source>
        <dbReference type="SAM" id="Phobius"/>
    </source>
</evidence>
<dbReference type="InterPro" id="IPR027417">
    <property type="entry name" value="P-loop_NTPase"/>
</dbReference>
<gene>
    <name evidence="4" type="ORF">CWS01_00945</name>
</gene>
<dbReference type="Proteomes" id="UP000233375">
    <property type="component" value="Unassembled WGS sequence"/>
</dbReference>
<evidence type="ECO:0000259" key="3">
    <source>
        <dbReference type="Pfam" id="PF13514"/>
    </source>
</evidence>
<sequence>MHIQSITIYGYGKLENASWNFNRSIQVFYGENEAGKSTIMSFIHSILFGFPTKQQTELRYEPKMQHKYGGQLIVFFPKHGTATIERVKGKASGDVTVVMDNGRRGQEELLAELLQGIDKQVYQSIFSFNLFGLQNAHQLKSAELGRFLFSTGAVGSDRLLQTENELQKELDIRFRPGGKKPQLNNKIKQLKEKYQQLKIAEKKNSTYEQHVHDRKQMEERLKEAGESKKSLEKEMQNLQEWIKLQPLVKEKEMIEESLAAYKDISFPIDGLIRWERVKEKLLSIESARKNIEIKAAKIKEAQNLLAPNHLLLNKETEIMQVLEKLPLLDQWKSRQLLIAAQLNAINQEIAELEEKLYVSEEKELIESNTSIFLKEQCKTASSKQRRLLEKKAELDNQYNEEQTLLNNLEQQIDVLKNKLLSPEKRTKLEKKVNSVQLHSLHQEQVDSLKKEELEIRQILDKNNKKQRQDVIQWGLFTVFLVLAALWGFFKEEMLFAVMGVIVTIMGALFLFRSMQQTKMENARLGIKLEEVIKNKNDIEKTKDARDTSDLSYAVEKLKEDDEYQEKYKMYKLQLEQQNERYEKVLRGFEKWEYEYHKNITDLMKLTNELHISKEFASPFIYDAFLLIEEWKKKKREKNKLLEEWELLEADIKKLAEKIGLFYKRFFEEQTKNVQTMCFHLKGLIKEENEKMVRYSENISKLDEYKKDIEGYNGELQVYLTEKEQLFKQAEAESEEEFRKIGHKEEKKKQYMVTLASIKTQLERAFMQPNKISDFMQIEDLTAELQALEKQIEELSEQQKQWMGNIAAFNLDIEKLEAGGTYTEILHSYKQLKAELEEDAKEWGKYAVAKQLLSDTVKQYKERHLPKMLRKAEEYFTFLTEGKYIQIIPHDNGAGFLVESKEHLFFEANELSQGTAEQLYVSIRLALVNTFYAKYEMPLIIDDSFVNFDEKRTGRVVQLLKKFQHNQLLFFTCHSHIAAYFSEEEVFSFISPPIISEQ</sequence>
<dbReference type="RefSeq" id="WP_101175166.1">
    <property type="nucleotide sequence ID" value="NZ_PISE01000003.1"/>
</dbReference>
<dbReference type="PANTHER" id="PTHR41259:SF1">
    <property type="entry name" value="DOUBLE-STRAND BREAK REPAIR RAD50 ATPASE, PUTATIVE-RELATED"/>
    <property type="match status" value="1"/>
</dbReference>
<organism evidence="4 5">
    <name type="scientific">Niallia nealsonii</name>
    <dbReference type="NCBI Taxonomy" id="115979"/>
    <lineage>
        <taxon>Bacteria</taxon>
        <taxon>Bacillati</taxon>
        <taxon>Bacillota</taxon>
        <taxon>Bacilli</taxon>
        <taxon>Bacillales</taxon>
        <taxon>Bacillaceae</taxon>
        <taxon>Niallia</taxon>
    </lineage>
</organism>
<keyword evidence="5" id="KW-1185">Reference proteome</keyword>
<feature type="coiled-coil region" evidence="1">
    <location>
        <begin position="777"/>
        <end position="804"/>
    </location>
</feature>
<feature type="transmembrane region" description="Helical" evidence="2">
    <location>
        <begin position="494"/>
        <end position="511"/>
    </location>
</feature>
<keyword evidence="2" id="KW-0812">Transmembrane</keyword>
<evidence type="ECO:0000313" key="4">
    <source>
        <dbReference type="EMBL" id="PKG25442.1"/>
    </source>
</evidence>
<keyword evidence="1" id="KW-0175">Coiled coil</keyword>
<dbReference type="PANTHER" id="PTHR41259">
    <property type="entry name" value="DOUBLE-STRAND BREAK REPAIR RAD50 ATPASE, PUTATIVE-RELATED"/>
    <property type="match status" value="1"/>
</dbReference>
<dbReference type="SUPFAM" id="SSF52540">
    <property type="entry name" value="P-loop containing nucleoside triphosphate hydrolases"/>
    <property type="match status" value="2"/>
</dbReference>